<comment type="caution">
    <text evidence="1">The sequence shown here is derived from an EMBL/GenBank/DDBJ whole genome shotgun (WGS) entry which is preliminary data.</text>
</comment>
<gene>
    <name evidence="1" type="ORF">PCANC_23451</name>
</gene>
<dbReference type="OrthoDB" id="24670at2759"/>
<accession>A0A2N5ULB1</accession>
<dbReference type="EMBL" id="PGCJ01000206">
    <property type="protein sequence ID" value="PLW38532.1"/>
    <property type="molecule type" value="Genomic_DNA"/>
</dbReference>
<organism evidence="1 2">
    <name type="scientific">Puccinia coronata f. sp. avenae</name>
    <dbReference type="NCBI Taxonomy" id="200324"/>
    <lineage>
        <taxon>Eukaryota</taxon>
        <taxon>Fungi</taxon>
        <taxon>Dikarya</taxon>
        <taxon>Basidiomycota</taxon>
        <taxon>Pucciniomycotina</taxon>
        <taxon>Pucciniomycetes</taxon>
        <taxon>Pucciniales</taxon>
        <taxon>Pucciniaceae</taxon>
        <taxon>Puccinia</taxon>
    </lineage>
</organism>
<dbReference type="STRING" id="200324.A0A2N5ULB1"/>
<evidence type="ECO:0000313" key="1">
    <source>
        <dbReference type="EMBL" id="PLW38532.1"/>
    </source>
</evidence>
<proteinExistence type="predicted"/>
<protein>
    <submittedName>
        <fullName evidence="1">Uncharacterized protein</fullName>
    </submittedName>
</protein>
<name>A0A2N5ULB1_9BASI</name>
<reference evidence="1 2" key="1">
    <citation type="submission" date="2017-11" db="EMBL/GenBank/DDBJ databases">
        <title>De novo assembly and phasing of dikaryotic genomes from two isolates of Puccinia coronata f. sp. avenae, the causal agent of oat crown rust.</title>
        <authorList>
            <person name="Miller M.E."/>
            <person name="Zhang Y."/>
            <person name="Omidvar V."/>
            <person name="Sperschneider J."/>
            <person name="Schwessinger B."/>
            <person name="Raley C."/>
            <person name="Palmer J.M."/>
            <person name="Garnica D."/>
            <person name="Upadhyaya N."/>
            <person name="Rathjen J."/>
            <person name="Taylor J.M."/>
            <person name="Park R.F."/>
            <person name="Dodds P.N."/>
            <person name="Hirsch C.D."/>
            <person name="Kianian S.F."/>
            <person name="Figueroa M."/>
        </authorList>
    </citation>
    <scope>NUCLEOTIDE SEQUENCE [LARGE SCALE GENOMIC DNA]</scope>
    <source>
        <strain evidence="1">12NC29</strain>
    </source>
</reference>
<keyword evidence="2" id="KW-1185">Reference proteome</keyword>
<dbReference type="Proteomes" id="UP000235388">
    <property type="component" value="Unassembled WGS sequence"/>
</dbReference>
<evidence type="ECO:0000313" key="2">
    <source>
        <dbReference type="Proteomes" id="UP000235388"/>
    </source>
</evidence>
<sequence>MRAPGSLWGDSDWAPDQLDGHYRKDLLGQLGNLLARILAPKLWNQLPSGRCLGASILFPPGLEAKLEGAELLQRLLWQPPRGFPDELNGHMRTLKIPKALSGDATFSGSTARIPLHYCFLGWLCSGPPLHFAE</sequence>
<dbReference type="AlphaFoldDB" id="A0A2N5ULB1"/>